<dbReference type="SUPFAM" id="SSF51717">
    <property type="entry name" value="Dihydropteroate synthetase-like"/>
    <property type="match status" value="1"/>
</dbReference>
<dbReference type="NCBIfam" id="TIGR01496">
    <property type="entry name" value="DHPS"/>
    <property type="match status" value="1"/>
</dbReference>
<feature type="domain" description="Pterin-binding" evidence="3">
    <location>
        <begin position="26"/>
        <end position="288"/>
    </location>
</feature>
<dbReference type="GO" id="GO:0009396">
    <property type="term" value="P:folic acid-containing compound biosynthetic process"/>
    <property type="evidence" value="ECO:0007669"/>
    <property type="project" value="InterPro"/>
</dbReference>
<evidence type="ECO:0000256" key="2">
    <source>
        <dbReference type="SAM" id="MobiDB-lite"/>
    </source>
</evidence>
<dbReference type="InterPro" id="IPR000489">
    <property type="entry name" value="Pterin-binding_dom"/>
</dbReference>
<dbReference type="Pfam" id="PF00809">
    <property type="entry name" value="Pterin_bind"/>
    <property type="match status" value="1"/>
</dbReference>
<dbReference type="InterPro" id="IPR045031">
    <property type="entry name" value="DHP_synth-like"/>
</dbReference>
<evidence type="ECO:0000313" key="5">
    <source>
        <dbReference type="Proteomes" id="UP000567246"/>
    </source>
</evidence>
<dbReference type="PANTHER" id="PTHR20941">
    <property type="entry name" value="FOLATE SYNTHESIS PROTEINS"/>
    <property type="match status" value="1"/>
</dbReference>
<comment type="similarity">
    <text evidence="1">Belongs to the DHPS family.</text>
</comment>
<dbReference type="GO" id="GO:0004156">
    <property type="term" value="F:dihydropteroate synthase activity"/>
    <property type="evidence" value="ECO:0007669"/>
    <property type="project" value="UniProtKB-EC"/>
</dbReference>
<dbReference type="InterPro" id="IPR011005">
    <property type="entry name" value="Dihydropteroate_synth-like_sf"/>
</dbReference>
<sequence length="332" mass="35364">MTLTEPALRHPVRRFARREVDFRRRILTMAVVNRTPDSFYDDGAAFALEAAVDQARAAAEAGAEWVDVGGVPFAPGPALDPGEEARRVVPLIAALRGEAAERSEAVAGLILSADTFEPAVAEAAIAAGADVVNDTSGLVHADLGRVVAASQAHLVVTHSLAHVHGPRAVAPQPRYDDVVAEVREYLLRTVERAVALGVPEERIIVDPGHDLNKNTLHTLEITRRLDEIAALGLPVLAAVSNKDFIGESLDQHRHERLAGSLAAAVACVHGGARILRMHDAAASVSAARLLECVFGWREPARLVHNMGEANPAPDRTSLAEHRAGRVRAGGTR</sequence>
<gene>
    <name evidence="4" type="ORF">HDA33_000386</name>
</gene>
<dbReference type="AlphaFoldDB" id="A0A7W9JH88"/>
<reference evidence="4 5" key="1">
    <citation type="submission" date="2020-08" db="EMBL/GenBank/DDBJ databases">
        <title>Sequencing the genomes of 1000 actinobacteria strains.</title>
        <authorList>
            <person name="Klenk H.-P."/>
        </authorList>
    </citation>
    <scope>NUCLEOTIDE SEQUENCE [LARGE SCALE GENOMIC DNA]</scope>
    <source>
        <strain evidence="4 5">DSM 17945</strain>
    </source>
</reference>
<evidence type="ECO:0000313" key="4">
    <source>
        <dbReference type="EMBL" id="MBB5847822.1"/>
    </source>
</evidence>
<dbReference type="EMBL" id="JACHMW010000001">
    <property type="protein sequence ID" value="MBB5847822.1"/>
    <property type="molecule type" value="Genomic_DNA"/>
</dbReference>
<dbReference type="EC" id="2.5.1.15" evidence="4"/>
<dbReference type="PROSITE" id="PS50972">
    <property type="entry name" value="PTERIN_BINDING"/>
    <property type="match status" value="1"/>
</dbReference>
<keyword evidence="5" id="KW-1185">Reference proteome</keyword>
<dbReference type="InterPro" id="IPR006390">
    <property type="entry name" value="DHP_synth_dom"/>
</dbReference>
<organism evidence="4 5">
    <name type="scientific">Micrococcus endophyticus</name>
    <dbReference type="NCBI Taxonomy" id="455343"/>
    <lineage>
        <taxon>Bacteria</taxon>
        <taxon>Bacillati</taxon>
        <taxon>Actinomycetota</taxon>
        <taxon>Actinomycetes</taxon>
        <taxon>Micrococcales</taxon>
        <taxon>Micrococcaceae</taxon>
        <taxon>Micrococcus</taxon>
    </lineage>
</organism>
<feature type="region of interest" description="Disordered" evidence="2">
    <location>
        <begin position="307"/>
        <end position="332"/>
    </location>
</feature>
<dbReference type="Proteomes" id="UP000567246">
    <property type="component" value="Unassembled WGS sequence"/>
</dbReference>
<protein>
    <submittedName>
        <fullName evidence="4">Dihydropteroate synthase</fullName>
        <ecNumber evidence="4">2.5.1.15</ecNumber>
    </submittedName>
</protein>
<dbReference type="RefSeq" id="WP_184170362.1">
    <property type="nucleotide sequence ID" value="NZ_BAABAG010000010.1"/>
</dbReference>
<name>A0A7W9JH88_9MICC</name>
<proteinExistence type="inferred from homology"/>
<keyword evidence="4" id="KW-0808">Transferase</keyword>
<evidence type="ECO:0000259" key="3">
    <source>
        <dbReference type="PROSITE" id="PS50972"/>
    </source>
</evidence>
<dbReference type="Gene3D" id="3.20.20.20">
    <property type="entry name" value="Dihydropteroate synthase-like"/>
    <property type="match status" value="1"/>
</dbReference>
<accession>A0A7W9JH88</accession>
<dbReference type="GO" id="GO:0005829">
    <property type="term" value="C:cytosol"/>
    <property type="evidence" value="ECO:0007669"/>
    <property type="project" value="TreeGrafter"/>
</dbReference>
<comment type="caution">
    <text evidence="4">The sequence shown here is derived from an EMBL/GenBank/DDBJ whole genome shotgun (WGS) entry which is preliminary data.</text>
</comment>
<dbReference type="PANTHER" id="PTHR20941:SF8">
    <property type="entry name" value="INACTIVE DIHYDROPTEROATE SYNTHASE 2"/>
    <property type="match status" value="1"/>
</dbReference>
<evidence type="ECO:0000256" key="1">
    <source>
        <dbReference type="ARBA" id="ARBA00009503"/>
    </source>
</evidence>